<gene>
    <name evidence="1" type="ORF">FHS79_002790</name>
</gene>
<dbReference type="RefSeq" id="WP_184201238.1">
    <property type="nucleotide sequence ID" value="NZ_BMOX01000004.1"/>
</dbReference>
<dbReference type="EMBL" id="JACIIV010000021">
    <property type="protein sequence ID" value="MBB6228600.1"/>
    <property type="molecule type" value="Genomic_DNA"/>
</dbReference>
<evidence type="ECO:0000313" key="1">
    <source>
        <dbReference type="EMBL" id="MBB6228600.1"/>
    </source>
</evidence>
<evidence type="ECO:0000313" key="2">
    <source>
        <dbReference type="Proteomes" id="UP000538147"/>
    </source>
</evidence>
<protein>
    <submittedName>
        <fullName evidence="1">Uncharacterized protein</fullName>
    </submittedName>
</protein>
<dbReference type="AlphaFoldDB" id="A0A841L834"/>
<organism evidence="1 2">
    <name type="scientific">Polymorphobacter multimanifer</name>
    <dbReference type="NCBI Taxonomy" id="1070431"/>
    <lineage>
        <taxon>Bacteria</taxon>
        <taxon>Pseudomonadati</taxon>
        <taxon>Pseudomonadota</taxon>
        <taxon>Alphaproteobacteria</taxon>
        <taxon>Sphingomonadales</taxon>
        <taxon>Sphingosinicellaceae</taxon>
        <taxon>Polymorphobacter</taxon>
    </lineage>
</organism>
<accession>A0A841L834</accession>
<reference evidence="1 2" key="1">
    <citation type="submission" date="2020-08" db="EMBL/GenBank/DDBJ databases">
        <title>Genomic Encyclopedia of Type Strains, Phase IV (KMG-IV): sequencing the most valuable type-strain genomes for metagenomic binning, comparative biology and taxonomic classification.</title>
        <authorList>
            <person name="Goeker M."/>
        </authorList>
    </citation>
    <scope>NUCLEOTIDE SEQUENCE [LARGE SCALE GENOMIC DNA]</scope>
    <source>
        <strain evidence="1 2">DSM 102189</strain>
    </source>
</reference>
<name>A0A841L834_9SPHN</name>
<comment type="caution">
    <text evidence="1">The sequence shown here is derived from an EMBL/GenBank/DDBJ whole genome shotgun (WGS) entry which is preliminary data.</text>
</comment>
<sequence length="77" mass="8632">MQTATLDTPTTAEDLSLFMAAYDNAVVRSRVSSFDIHVIQNTDGSYWCADEGDYTSLPQWLIDRIVHTVPGRMSGEY</sequence>
<proteinExistence type="predicted"/>
<dbReference type="Proteomes" id="UP000538147">
    <property type="component" value="Unassembled WGS sequence"/>
</dbReference>
<keyword evidence="2" id="KW-1185">Reference proteome</keyword>